<dbReference type="Pfam" id="PF02371">
    <property type="entry name" value="Transposase_20"/>
    <property type="match status" value="1"/>
</dbReference>
<evidence type="ECO:0000313" key="2">
    <source>
        <dbReference type="EMBL" id="CCO49759.1"/>
    </source>
</evidence>
<dbReference type="InterPro" id="IPR003346">
    <property type="entry name" value="Transposase_20"/>
</dbReference>
<dbReference type="PANTHER" id="PTHR33055">
    <property type="entry name" value="TRANSPOSASE FOR INSERTION SEQUENCE ELEMENT IS1111A"/>
    <property type="match status" value="1"/>
</dbReference>
<dbReference type="GO" id="GO:0004803">
    <property type="term" value="F:transposase activity"/>
    <property type="evidence" value="ECO:0007669"/>
    <property type="project" value="InterPro"/>
</dbReference>
<accession>A0AAV2VYC7</accession>
<protein>
    <recommendedName>
        <fullName evidence="1">Transposase IS116/IS110/IS902 C-terminal domain-containing protein</fullName>
    </recommendedName>
</protein>
<comment type="caution">
    <text evidence="2">The sequence shown here is derived from an EMBL/GenBank/DDBJ whole genome shotgun (WGS) entry which is preliminary data.</text>
</comment>
<feature type="domain" description="Transposase IS116/IS110/IS902 C-terminal" evidence="1">
    <location>
        <begin position="48"/>
        <end position="120"/>
    </location>
</feature>
<evidence type="ECO:0000259" key="1">
    <source>
        <dbReference type="Pfam" id="PF02371"/>
    </source>
</evidence>
<evidence type="ECO:0000313" key="3">
    <source>
        <dbReference type="Proteomes" id="UP000018211"/>
    </source>
</evidence>
<proteinExistence type="predicted"/>
<name>A0AAV2VYC7_9VIBR</name>
<organism evidence="2 3">
    <name type="scientific">Vibrio nigripulchritudo SOn1</name>
    <dbReference type="NCBI Taxonomy" id="1238450"/>
    <lineage>
        <taxon>Bacteria</taxon>
        <taxon>Pseudomonadati</taxon>
        <taxon>Pseudomonadota</taxon>
        <taxon>Gammaproteobacteria</taxon>
        <taxon>Vibrionales</taxon>
        <taxon>Vibrionaceae</taxon>
        <taxon>Vibrio</taxon>
    </lineage>
</organism>
<dbReference type="EMBL" id="CAOF01000186">
    <property type="protein sequence ID" value="CCO49759.1"/>
    <property type="molecule type" value="Genomic_DNA"/>
</dbReference>
<dbReference type="Proteomes" id="UP000018211">
    <property type="component" value="Unassembled WGS sequence"/>
</dbReference>
<dbReference type="GO" id="GO:0003677">
    <property type="term" value="F:DNA binding"/>
    <property type="evidence" value="ECO:0007669"/>
    <property type="project" value="InterPro"/>
</dbReference>
<gene>
    <name evidence="2" type="ORF">VIBNISOn1_90001</name>
</gene>
<reference evidence="2 3" key="1">
    <citation type="journal article" date="2013" name="ISME J.">
        <title>Comparative genomics of pathogenic lineages of Vibrio nigripulchritudo identifies virulence-associated traits.</title>
        <authorList>
            <person name="Goudenege D."/>
            <person name="Labreuche Y."/>
            <person name="Krin E."/>
            <person name="Ansquer D."/>
            <person name="Mangenot S."/>
            <person name="Calteau A."/>
            <person name="Medigue C."/>
            <person name="Mazel D."/>
            <person name="Polz M.F."/>
            <person name="Le Roux F."/>
        </authorList>
    </citation>
    <scope>NUCLEOTIDE SEQUENCE [LARGE SCALE GENOMIC DNA]</scope>
    <source>
        <strain evidence="2 3">SOn1</strain>
    </source>
</reference>
<dbReference type="InterPro" id="IPR047650">
    <property type="entry name" value="Transpos_IS110"/>
</dbReference>
<dbReference type="PANTHER" id="PTHR33055:SF3">
    <property type="entry name" value="PUTATIVE TRANSPOSASE FOR IS117-RELATED"/>
    <property type="match status" value="1"/>
</dbReference>
<dbReference type="GO" id="GO:0006313">
    <property type="term" value="P:DNA transposition"/>
    <property type="evidence" value="ECO:0007669"/>
    <property type="project" value="InterPro"/>
</dbReference>
<sequence>MIAMEVCWGAHWLARRCQEYGHQVKKIPLQYVKPYVKSYKNDFIDADATAACCLSSVSDPKGFLNGRNFVAWLGLVPFQYSTGGKPRMIGLSKRGNKELRELFIYAARAVLWINETAGKYFGTWLMS</sequence>
<dbReference type="AlphaFoldDB" id="A0AAV2VYC7"/>